<dbReference type="EMBL" id="IACM01083597">
    <property type="protein sequence ID" value="LAB30855.1"/>
    <property type="molecule type" value="Transcribed_RNA"/>
</dbReference>
<proteinExistence type="predicted"/>
<organism evidence="1">
    <name type="scientific">Micrurus spixii</name>
    <name type="common">Amazon coral snake</name>
    <dbReference type="NCBI Taxonomy" id="129469"/>
    <lineage>
        <taxon>Eukaryota</taxon>
        <taxon>Metazoa</taxon>
        <taxon>Chordata</taxon>
        <taxon>Craniata</taxon>
        <taxon>Vertebrata</taxon>
        <taxon>Euteleostomi</taxon>
        <taxon>Lepidosauria</taxon>
        <taxon>Squamata</taxon>
        <taxon>Bifurcata</taxon>
        <taxon>Unidentata</taxon>
        <taxon>Episquamata</taxon>
        <taxon>Toxicofera</taxon>
        <taxon>Serpentes</taxon>
        <taxon>Colubroidea</taxon>
        <taxon>Elapidae</taxon>
        <taxon>Elapinae</taxon>
        <taxon>Micrurus</taxon>
    </lineage>
</organism>
<name>A0A2D4MBV3_9SAUR</name>
<sequence length="110" mass="12617">MSASTFQILLTSVKNQLSRPDSLLNHGLLNTSQLSEFMHSLVFNEMLITHNCIHATSQGKTKQIKSNFWKAIFQKRFTGFCLVHLKKLLRLQFKVKGRGQSSYSLLLQFS</sequence>
<accession>A0A2D4MBV3</accession>
<evidence type="ECO:0000313" key="1">
    <source>
        <dbReference type="EMBL" id="LAB30855.1"/>
    </source>
</evidence>
<protein>
    <submittedName>
        <fullName evidence="1">Uncharacterized protein</fullName>
    </submittedName>
</protein>
<dbReference type="AlphaFoldDB" id="A0A2D4MBV3"/>
<reference evidence="1" key="1">
    <citation type="submission" date="2017-07" db="EMBL/GenBank/DDBJ databases">
        <authorList>
            <person name="Mikheyev A."/>
            <person name="Grau M."/>
        </authorList>
    </citation>
    <scope>NUCLEOTIDE SEQUENCE</scope>
    <source>
        <tissue evidence="1">Venom_gland</tissue>
    </source>
</reference>
<reference evidence="1" key="2">
    <citation type="submission" date="2017-11" db="EMBL/GenBank/DDBJ databases">
        <title>Coralsnake Venomics: Analyses of Venom Gland Transcriptomes and Proteomes of Six Brazilian Taxa.</title>
        <authorList>
            <person name="Aird S.D."/>
            <person name="Jorge da Silva N."/>
            <person name="Qiu L."/>
            <person name="Villar-Briones A."/>
            <person name="Aparecida-Saddi V."/>
            <person name="Campos-Telles M.P."/>
            <person name="Grau M."/>
            <person name="Mikheyev A.S."/>
        </authorList>
    </citation>
    <scope>NUCLEOTIDE SEQUENCE</scope>
    <source>
        <tissue evidence="1">Venom_gland</tissue>
    </source>
</reference>